<feature type="region of interest" description="Disordered" evidence="1">
    <location>
        <begin position="1"/>
        <end position="23"/>
    </location>
</feature>
<evidence type="ECO:0000256" key="1">
    <source>
        <dbReference type="SAM" id="MobiDB-lite"/>
    </source>
</evidence>
<reference evidence="2 3" key="1">
    <citation type="submission" date="2020-05" db="EMBL/GenBank/DDBJ databases">
        <title>Whole genome shotgun sequence of Streptomyces fulvorobeus NBRC 15897.</title>
        <authorList>
            <person name="Komaki H."/>
            <person name="Tamura T."/>
        </authorList>
    </citation>
    <scope>NUCLEOTIDE SEQUENCE [LARGE SCALE GENOMIC DNA]</scope>
    <source>
        <strain evidence="2 3">NBRC 15897</strain>
    </source>
</reference>
<evidence type="ECO:0000313" key="2">
    <source>
        <dbReference type="EMBL" id="GFN01256.1"/>
    </source>
</evidence>
<dbReference type="Proteomes" id="UP000498980">
    <property type="component" value="Unassembled WGS sequence"/>
</dbReference>
<dbReference type="AlphaFoldDB" id="A0A7J0CFJ6"/>
<protein>
    <submittedName>
        <fullName evidence="2">Uncharacterized protein</fullName>
    </submittedName>
</protein>
<gene>
    <name evidence="2" type="ORF">Sfulv_60660</name>
</gene>
<organism evidence="2 3">
    <name type="scientific">Streptomyces fulvorobeus</name>
    <dbReference type="NCBI Taxonomy" id="284028"/>
    <lineage>
        <taxon>Bacteria</taxon>
        <taxon>Bacillati</taxon>
        <taxon>Actinomycetota</taxon>
        <taxon>Actinomycetes</taxon>
        <taxon>Kitasatosporales</taxon>
        <taxon>Streptomycetaceae</taxon>
        <taxon>Streptomyces</taxon>
    </lineage>
</organism>
<sequence length="85" mass="9846">MHPPRPASAAWAPRPGRPASGTNSDYLAIVLHRLHPDPRIRQEEQLFQPEQYLAHSQNHQAERDRHRQFLDDLARPITKANDHSE</sequence>
<proteinExistence type="predicted"/>
<comment type="caution">
    <text evidence="2">The sequence shown here is derived from an EMBL/GenBank/DDBJ whole genome shotgun (WGS) entry which is preliminary data.</text>
</comment>
<feature type="compositionally biased region" description="Low complexity" evidence="1">
    <location>
        <begin position="7"/>
        <end position="21"/>
    </location>
</feature>
<dbReference type="EMBL" id="BLWC01000001">
    <property type="protein sequence ID" value="GFN01256.1"/>
    <property type="molecule type" value="Genomic_DNA"/>
</dbReference>
<evidence type="ECO:0000313" key="3">
    <source>
        <dbReference type="Proteomes" id="UP000498980"/>
    </source>
</evidence>
<name>A0A7J0CFJ6_9ACTN</name>
<keyword evidence="3" id="KW-1185">Reference proteome</keyword>
<accession>A0A7J0CFJ6</accession>